<dbReference type="InterPro" id="IPR036895">
    <property type="entry name" value="Uracil-DNA_glycosylase-like_sf"/>
</dbReference>
<keyword evidence="12" id="KW-1185">Reference proteome</keyword>
<keyword evidence="2" id="KW-0479">Metal-binding</keyword>
<keyword evidence="3" id="KW-0227">DNA damage</keyword>
<dbReference type="GO" id="GO:0006284">
    <property type="term" value="P:base-excision repair"/>
    <property type="evidence" value="ECO:0007669"/>
    <property type="project" value="InterPro"/>
</dbReference>
<comment type="similarity">
    <text evidence="8">Belongs to the uracil-DNA glycosylase (UDG) superfamily. Type 5 (UDGb) family.</text>
</comment>
<reference evidence="11 12" key="1">
    <citation type="journal article" date="2013" name="Int. J. Syst. Evol. Microbiol.">
        <title>Marinicauda pacifica gen. nov., sp. nov., a prosthecate alphaproteobacterium of the family Hyphomonadaceae isolated from deep seawater.</title>
        <authorList>
            <person name="Zhang X.Y."/>
            <person name="Li G.W."/>
            <person name="Wang C.S."/>
            <person name="Zhang Y.J."/>
            <person name="Xu X.W."/>
            <person name="Li H."/>
            <person name="Liu A."/>
            <person name="Liu C."/>
            <person name="Xie B.B."/>
            <person name="Qin Q.L."/>
            <person name="Xu Z."/>
            <person name="Chen X.L."/>
            <person name="Zhou B.C."/>
            <person name="Zhang Y.Z."/>
        </authorList>
    </citation>
    <scope>NUCLEOTIDE SEQUENCE [LARGE SCALE GENOMIC DNA]</scope>
    <source>
        <strain evidence="11 12">P-1 km-3</strain>
    </source>
</reference>
<evidence type="ECO:0000256" key="3">
    <source>
        <dbReference type="ARBA" id="ARBA00022763"/>
    </source>
</evidence>
<dbReference type="Proteomes" id="UP000305451">
    <property type="component" value="Unassembled WGS sequence"/>
</dbReference>
<dbReference type="SMART" id="SM00987">
    <property type="entry name" value="UreE_C"/>
    <property type="match status" value="1"/>
</dbReference>
<feature type="domain" description="Uracil-DNA glycosylase-like" evidence="10">
    <location>
        <begin position="47"/>
        <end position="218"/>
    </location>
</feature>
<evidence type="ECO:0000256" key="9">
    <source>
        <dbReference type="ARBA" id="ARBA00023887"/>
    </source>
</evidence>
<keyword evidence="1" id="KW-0004">4Fe-4S</keyword>
<proteinExistence type="inferred from homology"/>
<protein>
    <recommendedName>
        <fullName evidence="9">Type-5 uracil-DNA glycosylase</fullName>
    </recommendedName>
</protein>
<organism evidence="11 12">
    <name type="scientific">Marinicauda pacifica</name>
    <dbReference type="NCBI Taxonomy" id="1133559"/>
    <lineage>
        <taxon>Bacteria</taxon>
        <taxon>Pseudomonadati</taxon>
        <taxon>Pseudomonadota</taxon>
        <taxon>Alphaproteobacteria</taxon>
        <taxon>Maricaulales</taxon>
        <taxon>Maricaulaceae</taxon>
        <taxon>Marinicauda</taxon>
    </lineage>
</organism>
<keyword evidence="4" id="KW-0378">Hydrolase</keyword>
<evidence type="ECO:0000259" key="10">
    <source>
        <dbReference type="SMART" id="SM00986"/>
    </source>
</evidence>
<dbReference type="SMART" id="SM00986">
    <property type="entry name" value="UDG"/>
    <property type="match status" value="1"/>
</dbReference>
<dbReference type="SUPFAM" id="SSF52141">
    <property type="entry name" value="Uracil-DNA glycosylase-like"/>
    <property type="match status" value="1"/>
</dbReference>
<evidence type="ECO:0000256" key="8">
    <source>
        <dbReference type="ARBA" id="ARBA00023779"/>
    </source>
</evidence>
<dbReference type="PANTHER" id="PTHR33693:SF3">
    <property type="entry name" value="TYPE-5 URACIL-DNA GLYCOSYLASE"/>
    <property type="match status" value="1"/>
</dbReference>
<dbReference type="GO" id="GO:0033958">
    <property type="term" value="F:DNA-deoxyinosine glycosylase activity"/>
    <property type="evidence" value="ECO:0007669"/>
    <property type="project" value="InterPro"/>
</dbReference>
<evidence type="ECO:0000256" key="4">
    <source>
        <dbReference type="ARBA" id="ARBA00022801"/>
    </source>
</evidence>
<dbReference type="InterPro" id="IPR044147">
    <property type="entry name" value="UdgB-like"/>
</dbReference>
<dbReference type="Gene3D" id="3.40.470.10">
    <property type="entry name" value="Uracil-DNA glycosylase-like domain"/>
    <property type="match status" value="1"/>
</dbReference>
<dbReference type="InterPro" id="IPR005122">
    <property type="entry name" value="Uracil-DNA_glycosylase-like"/>
</dbReference>
<dbReference type="CDD" id="cd10031">
    <property type="entry name" value="UDG-F5_TTUDGB_like"/>
    <property type="match status" value="1"/>
</dbReference>
<evidence type="ECO:0000256" key="7">
    <source>
        <dbReference type="ARBA" id="ARBA00023204"/>
    </source>
</evidence>
<keyword evidence="7" id="KW-0234">DNA repair</keyword>
<dbReference type="EMBL" id="SRXV01000001">
    <property type="protein sequence ID" value="TGY94611.1"/>
    <property type="molecule type" value="Genomic_DNA"/>
</dbReference>
<dbReference type="AlphaFoldDB" id="A0A4S2HFK6"/>
<dbReference type="Pfam" id="PF03167">
    <property type="entry name" value="UDG"/>
    <property type="match status" value="1"/>
</dbReference>
<dbReference type="GO" id="GO:0051539">
    <property type="term" value="F:4 iron, 4 sulfur cluster binding"/>
    <property type="evidence" value="ECO:0007669"/>
    <property type="project" value="UniProtKB-KW"/>
</dbReference>
<evidence type="ECO:0000313" key="12">
    <source>
        <dbReference type="Proteomes" id="UP000305451"/>
    </source>
</evidence>
<dbReference type="OrthoDB" id="9787663at2"/>
<comment type="caution">
    <text evidence="11">The sequence shown here is derived from an EMBL/GenBank/DDBJ whole genome shotgun (WGS) entry which is preliminary data.</text>
</comment>
<dbReference type="RefSeq" id="WP_135943808.1">
    <property type="nucleotide sequence ID" value="NZ_BMEI01000001.1"/>
</dbReference>
<dbReference type="PANTHER" id="PTHR33693">
    <property type="entry name" value="TYPE-5 URACIL-DNA GLYCOSYLASE"/>
    <property type="match status" value="1"/>
</dbReference>
<sequence length="227" mass="24884">MTARTSGVPAGKVPPEAPLDCPLCPRLVAYREENERREPDWHNAPVPSFGSENARLLIVGLAPGRTGANRTARPFTGDWAGDLLYPTLDKFGFSRGHFDKDGQDDLRLVDAMITNAVRCVPPENKPVGSECNNCRPYLTSRIAALPKLEVIVSLGGIAHTNTLRALGMKASAAKFAHGAWHDVEGPDGRAFKLVNSYHCSRYNTNTGRLTTQMFEDVFRSVRDHLDG</sequence>
<keyword evidence="6" id="KW-0411">Iron-sulfur</keyword>
<evidence type="ECO:0000256" key="1">
    <source>
        <dbReference type="ARBA" id="ARBA00022485"/>
    </source>
</evidence>
<evidence type="ECO:0000256" key="6">
    <source>
        <dbReference type="ARBA" id="ARBA00023014"/>
    </source>
</evidence>
<accession>A0A4S2HFK6</accession>
<name>A0A4S2HFK6_9PROT</name>
<evidence type="ECO:0000256" key="2">
    <source>
        <dbReference type="ARBA" id="ARBA00022723"/>
    </source>
</evidence>
<keyword evidence="5" id="KW-0408">Iron</keyword>
<evidence type="ECO:0000313" key="11">
    <source>
        <dbReference type="EMBL" id="TGY94611.1"/>
    </source>
</evidence>
<dbReference type="InterPro" id="IPR051536">
    <property type="entry name" value="UDG_Type-4/5"/>
</dbReference>
<dbReference type="GO" id="GO:0004844">
    <property type="term" value="F:uracil DNA N-glycosylase activity"/>
    <property type="evidence" value="ECO:0007669"/>
    <property type="project" value="InterPro"/>
</dbReference>
<evidence type="ECO:0000256" key="5">
    <source>
        <dbReference type="ARBA" id="ARBA00023004"/>
    </source>
</evidence>
<dbReference type="GO" id="GO:0046872">
    <property type="term" value="F:metal ion binding"/>
    <property type="evidence" value="ECO:0007669"/>
    <property type="project" value="UniProtKB-KW"/>
</dbReference>
<gene>
    <name evidence="11" type="ORF">E5162_04885</name>
</gene>